<dbReference type="Gene3D" id="2.40.50.100">
    <property type="match status" value="1"/>
</dbReference>
<dbReference type="NCBIfam" id="TIGR01730">
    <property type="entry name" value="RND_mfp"/>
    <property type="match status" value="1"/>
</dbReference>
<dbReference type="InterPro" id="IPR058632">
    <property type="entry name" value="HH_AaeA"/>
</dbReference>
<dbReference type="InterPro" id="IPR006143">
    <property type="entry name" value="RND_pump_MFP"/>
</dbReference>
<dbReference type="EMBL" id="WKJJ01000013">
    <property type="protein sequence ID" value="MRV74126.1"/>
    <property type="molecule type" value="Genomic_DNA"/>
</dbReference>
<evidence type="ECO:0000256" key="3">
    <source>
        <dbReference type="ARBA" id="ARBA00022989"/>
    </source>
</evidence>
<dbReference type="Pfam" id="PF25878">
    <property type="entry name" value="HH_AAEA_pHBA"/>
    <property type="match status" value="1"/>
</dbReference>
<keyword evidence="2" id="KW-0812">Transmembrane</keyword>
<evidence type="ECO:0000256" key="4">
    <source>
        <dbReference type="ARBA" id="ARBA00023136"/>
    </source>
</evidence>
<evidence type="ECO:0000313" key="7">
    <source>
        <dbReference type="EMBL" id="MRV74126.1"/>
    </source>
</evidence>
<dbReference type="Proteomes" id="UP000446768">
    <property type="component" value="Unassembled WGS sequence"/>
</dbReference>
<dbReference type="InterPro" id="IPR050393">
    <property type="entry name" value="MFP_Efflux_Pump"/>
</dbReference>
<dbReference type="InterPro" id="IPR058634">
    <property type="entry name" value="AaeA-lik-b-barrel"/>
</dbReference>
<feature type="domain" description="p-hydroxybenzoic acid efflux pump subunit AaeA-like beta-barrel" evidence="6">
    <location>
        <begin position="190"/>
        <end position="286"/>
    </location>
</feature>
<accession>A0A7X2IQE5</accession>
<keyword evidence="8" id="KW-1185">Reference proteome</keyword>
<protein>
    <submittedName>
        <fullName evidence="7">Efflux RND transporter periplasmic adaptor subunit</fullName>
    </submittedName>
</protein>
<gene>
    <name evidence="7" type="ORF">GJ700_20665</name>
</gene>
<evidence type="ECO:0000256" key="2">
    <source>
        <dbReference type="ARBA" id="ARBA00022692"/>
    </source>
</evidence>
<sequence>MRDKLTPLFRFLLSALVLGGALFAGHTAWTRYMESPWTRDGRVRADIVSIGADVAGTVTSVAVRDNQAVQAGDVLFTVDPARYRAALAQAEAALAAQQAEVRQRSRHVQRRAGLGDDIVSAESREDAGDVADAATARLRAAQAARDLAKLNLERTVVRAPVAGYVTNLQVHAGDYAAAGAARLALVDSGSFHVIGYFEETRLPMLKAGARAQVRLMGGGGALRGHIDSIARGITDRDAGGAGLLADVHPTFNWVRLAQRVPVRIALDGVPKDIALVAGATCTVEINGS</sequence>
<proteinExistence type="inferred from homology"/>
<keyword evidence="4" id="KW-0472">Membrane</keyword>
<dbReference type="PANTHER" id="PTHR30367">
    <property type="entry name" value="P-HYDROXYBENZOIC ACID EFFLUX PUMP SUBUNIT AAEA-RELATED"/>
    <property type="match status" value="1"/>
</dbReference>
<organism evidence="7 8">
    <name type="scientific">Pseudoduganella rivuli</name>
    <dbReference type="NCBI Taxonomy" id="2666085"/>
    <lineage>
        <taxon>Bacteria</taxon>
        <taxon>Pseudomonadati</taxon>
        <taxon>Pseudomonadota</taxon>
        <taxon>Betaproteobacteria</taxon>
        <taxon>Burkholderiales</taxon>
        <taxon>Oxalobacteraceae</taxon>
        <taxon>Telluria group</taxon>
        <taxon>Pseudoduganella</taxon>
    </lineage>
</organism>
<dbReference type="Gene3D" id="2.40.30.170">
    <property type="match status" value="1"/>
</dbReference>
<reference evidence="7 8" key="1">
    <citation type="submission" date="2019-11" db="EMBL/GenBank/DDBJ databases">
        <title>Novel species isolated from a subtropical stream in China.</title>
        <authorList>
            <person name="Lu H."/>
        </authorList>
    </citation>
    <scope>NUCLEOTIDE SEQUENCE [LARGE SCALE GENOMIC DNA]</scope>
    <source>
        <strain evidence="7 8">FT92W</strain>
    </source>
</reference>
<evidence type="ECO:0000313" key="8">
    <source>
        <dbReference type="Proteomes" id="UP000446768"/>
    </source>
</evidence>
<evidence type="ECO:0000259" key="6">
    <source>
        <dbReference type="Pfam" id="PF25963"/>
    </source>
</evidence>
<comment type="similarity">
    <text evidence="1">Belongs to the membrane fusion protein (MFP) (TC 8.A.1) family.</text>
</comment>
<evidence type="ECO:0000256" key="1">
    <source>
        <dbReference type="ARBA" id="ARBA00009477"/>
    </source>
</evidence>
<evidence type="ECO:0000259" key="5">
    <source>
        <dbReference type="Pfam" id="PF25878"/>
    </source>
</evidence>
<dbReference type="AlphaFoldDB" id="A0A7X2IQE5"/>
<dbReference type="GO" id="GO:0016020">
    <property type="term" value="C:membrane"/>
    <property type="evidence" value="ECO:0007669"/>
    <property type="project" value="InterPro"/>
</dbReference>
<dbReference type="SUPFAM" id="SSF111369">
    <property type="entry name" value="HlyD-like secretion proteins"/>
    <property type="match status" value="1"/>
</dbReference>
<keyword evidence="3" id="KW-1133">Transmembrane helix</keyword>
<dbReference type="RefSeq" id="WP_154377635.1">
    <property type="nucleotide sequence ID" value="NZ_WKJJ01000013.1"/>
</dbReference>
<dbReference type="PANTHER" id="PTHR30367:SF12">
    <property type="entry name" value="P-HYDROXYBENZOIC ACID EFFLUX PUMP SUBUNIT AAEA"/>
    <property type="match status" value="1"/>
</dbReference>
<comment type="caution">
    <text evidence="7">The sequence shown here is derived from an EMBL/GenBank/DDBJ whole genome shotgun (WGS) entry which is preliminary data.</text>
</comment>
<name>A0A7X2IQE5_9BURK</name>
<dbReference type="Pfam" id="PF25963">
    <property type="entry name" value="Beta-barrel_AAEA"/>
    <property type="match status" value="1"/>
</dbReference>
<feature type="domain" description="p-hydroxybenzoic acid efflux pump subunit AaeA alpha-helical hairpin" evidence="5">
    <location>
        <begin position="81"/>
        <end position="153"/>
    </location>
</feature>
<dbReference type="GO" id="GO:0022857">
    <property type="term" value="F:transmembrane transporter activity"/>
    <property type="evidence" value="ECO:0007669"/>
    <property type="project" value="InterPro"/>
</dbReference>